<dbReference type="CDD" id="cd17554">
    <property type="entry name" value="REC_TrrA-like"/>
    <property type="match status" value="1"/>
</dbReference>
<dbReference type="AlphaFoldDB" id="A0A7C0X998"/>
<dbReference type="InterPro" id="IPR011006">
    <property type="entry name" value="CheY-like_superfamily"/>
</dbReference>
<keyword evidence="1 2" id="KW-0597">Phosphoprotein</keyword>
<dbReference type="SMART" id="SM00448">
    <property type="entry name" value="REC"/>
    <property type="match status" value="1"/>
</dbReference>
<dbReference type="Gene3D" id="3.40.50.2300">
    <property type="match status" value="1"/>
</dbReference>
<dbReference type="InterPro" id="IPR050595">
    <property type="entry name" value="Bact_response_regulator"/>
</dbReference>
<dbReference type="SUPFAM" id="SSF52172">
    <property type="entry name" value="CheY-like"/>
    <property type="match status" value="1"/>
</dbReference>
<dbReference type="EMBL" id="DRBW01000126">
    <property type="protein sequence ID" value="HDM90196.1"/>
    <property type="molecule type" value="Genomic_DNA"/>
</dbReference>
<evidence type="ECO:0000313" key="4">
    <source>
        <dbReference type="EMBL" id="HDM90196.1"/>
    </source>
</evidence>
<feature type="domain" description="Response regulatory" evidence="3">
    <location>
        <begin position="9"/>
        <end position="122"/>
    </location>
</feature>
<dbReference type="PROSITE" id="PS50110">
    <property type="entry name" value="RESPONSE_REGULATORY"/>
    <property type="match status" value="1"/>
</dbReference>
<evidence type="ECO:0000256" key="1">
    <source>
        <dbReference type="ARBA" id="ARBA00022553"/>
    </source>
</evidence>
<dbReference type="GO" id="GO:0000160">
    <property type="term" value="P:phosphorelay signal transduction system"/>
    <property type="evidence" value="ECO:0007669"/>
    <property type="project" value="InterPro"/>
</dbReference>
<accession>A0A7C0X998</accession>
<dbReference type="InterPro" id="IPR001789">
    <property type="entry name" value="Sig_transdc_resp-reg_receiver"/>
</dbReference>
<feature type="modified residue" description="4-aspartylphosphate" evidence="2">
    <location>
        <position position="59"/>
    </location>
</feature>
<sequence>MEEKEKKAKILFVDDDKNIRLLYEKVFSEEGYEVLLAESGEKALEVLKENEDIDLVVLDIKMKGQSGLETLQHIVKEKRKLPVILCSAYSSFQDDFTSWLADAYVVKSPDLSELKFEIKKALEKRRSG</sequence>
<dbReference type="PANTHER" id="PTHR44591:SF18">
    <property type="entry name" value="REGULATORY PROTEIN"/>
    <property type="match status" value="1"/>
</dbReference>
<protein>
    <submittedName>
        <fullName evidence="4">Response regulator</fullName>
    </submittedName>
</protein>
<evidence type="ECO:0000259" key="3">
    <source>
        <dbReference type="PROSITE" id="PS50110"/>
    </source>
</evidence>
<organism evidence="4">
    <name type="scientific">candidate division WOR-3 bacterium</name>
    <dbReference type="NCBI Taxonomy" id="2052148"/>
    <lineage>
        <taxon>Bacteria</taxon>
        <taxon>Bacteria division WOR-3</taxon>
    </lineage>
</organism>
<name>A0A7C0X998_UNCW3</name>
<dbReference type="Pfam" id="PF00072">
    <property type="entry name" value="Response_reg"/>
    <property type="match status" value="1"/>
</dbReference>
<reference evidence="4" key="1">
    <citation type="journal article" date="2020" name="mSystems">
        <title>Genome- and Community-Level Interaction Insights into Carbon Utilization and Element Cycling Functions of Hydrothermarchaeota in Hydrothermal Sediment.</title>
        <authorList>
            <person name="Zhou Z."/>
            <person name="Liu Y."/>
            <person name="Xu W."/>
            <person name="Pan J."/>
            <person name="Luo Z.H."/>
            <person name="Li M."/>
        </authorList>
    </citation>
    <scope>NUCLEOTIDE SEQUENCE [LARGE SCALE GENOMIC DNA]</scope>
    <source>
        <strain evidence="4">HyVt-237</strain>
    </source>
</reference>
<gene>
    <name evidence="4" type="ORF">ENG67_03195</name>
</gene>
<comment type="caution">
    <text evidence="4">The sequence shown here is derived from an EMBL/GenBank/DDBJ whole genome shotgun (WGS) entry which is preliminary data.</text>
</comment>
<evidence type="ECO:0000256" key="2">
    <source>
        <dbReference type="PROSITE-ProRule" id="PRU00169"/>
    </source>
</evidence>
<proteinExistence type="predicted"/>
<dbReference type="PANTHER" id="PTHR44591">
    <property type="entry name" value="STRESS RESPONSE REGULATOR PROTEIN 1"/>
    <property type="match status" value="1"/>
</dbReference>
<dbReference type="Proteomes" id="UP000885931">
    <property type="component" value="Unassembled WGS sequence"/>
</dbReference>